<gene>
    <name evidence="1" type="ORF">MSL71_20200</name>
</gene>
<organism evidence="1 2">
    <name type="scientific">Desulfoluna butyratoxydans</name>
    <dbReference type="NCBI Taxonomy" id="231438"/>
    <lineage>
        <taxon>Bacteria</taxon>
        <taxon>Pseudomonadati</taxon>
        <taxon>Thermodesulfobacteriota</taxon>
        <taxon>Desulfobacteria</taxon>
        <taxon>Desulfobacterales</taxon>
        <taxon>Desulfolunaceae</taxon>
        <taxon>Desulfoluna</taxon>
    </lineage>
</organism>
<dbReference type="Pfam" id="PF06995">
    <property type="entry name" value="Phage_P2_GpU"/>
    <property type="match status" value="1"/>
</dbReference>
<dbReference type="InterPro" id="IPR009734">
    <property type="entry name" value="Myoviridae_GpU"/>
</dbReference>
<name>A0A4U8YL22_9BACT</name>
<accession>A0A4U8YL22</accession>
<dbReference type="EMBL" id="CAADHO010000003">
    <property type="protein sequence ID" value="VFQ44371.1"/>
    <property type="molecule type" value="Genomic_DNA"/>
</dbReference>
<evidence type="ECO:0000313" key="1">
    <source>
        <dbReference type="EMBL" id="VFQ44371.1"/>
    </source>
</evidence>
<dbReference type="RefSeq" id="WP_218950995.1">
    <property type="nucleotide sequence ID" value="NZ_CAADHO010000003.1"/>
</dbReference>
<sequence length="132" mass="14743">MTSNDVLMGLGEYRFSISTAAYDSFERSSSWKWSAQRRVGRRPALQYLGPGRDDITLAGTIYPHYAGGLGQMDKMRSMADTGNPLTLVDGLGKVWGKWCIKSISESQNSFLQGGVPRKIVFRVRLVRYGEDT</sequence>
<reference evidence="1 2" key="1">
    <citation type="submission" date="2019-03" db="EMBL/GenBank/DDBJ databases">
        <authorList>
            <person name="Nijsse B."/>
        </authorList>
    </citation>
    <scope>NUCLEOTIDE SEQUENCE [LARGE SCALE GENOMIC DNA]</scope>
    <source>
        <strain evidence="1">Desulfoluna butyratoxydans MSL71</strain>
    </source>
</reference>
<dbReference type="InterPro" id="IPR016912">
    <property type="entry name" value="Phage_P2_GpU"/>
</dbReference>
<dbReference type="Proteomes" id="UP000507962">
    <property type="component" value="Unassembled WGS sequence"/>
</dbReference>
<dbReference type="PIRSF" id="PIRSF029208">
    <property type="entry name" value="Phage_tail_GPU"/>
    <property type="match status" value="1"/>
</dbReference>
<proteinExistence type="predicted"/>
<keyword evidence="2" id="KW-1185">Reference proteome</keyword>
<dbReference type="AlphaFoldDB" id="A0A4U8YL22"/>
<evidence type="ECO:0000313" key="2">
    <source>
        <dbReference type="Proteomes" id="UP000507962"/>
    </source>
</evidence>
<protein>
    <submittedName>
        <fullName evidence="1">Myoviridae gpu</fullName>
    </submittedName>
</protein>